<evidence type="ECO:0000256" key="3">
    <source>
        <dbReference type="ARBA" id="ARBA00022679"/>
    </source>
</evidence>
<dbReference type="EMBL" id="MEUA01000003">
    <property type="protein sequence ID" value="OGC16770.1"/>
    <property type="molecule type" value="Genomic_DNA"/>
</dbReference>
<dbReference type="InterPro" id="IPR003010">
    <property type="entry name" value="C-N_Hydrolase"/>
</dbReference>
<sequence length="522" mass="60101">MINGYKDLLVWQKAYELCLDIYKATQKYPRFELSVILSIASGLMLALSFPLFNFNFLIWFALLPLLFAVQNKNLFRSFTLGIVAGFIMFIFQIFWLNIFHLLVPLILSLYLSLYFGVFCVLYNLLTREFPELEIIIIPLVWTALELIRSIGGWGFPAGLLSYSQYNHLFLIQISDIIGVFGLSFIIAFVNASIFIAFKQKSFNKSIKIITSLVIIFLVLISYGFLKIGENRKDANNLRIALIQPNLDFDAYDKSKAINILAQLTYKASQANPDIIIWPETSFKESIRLDMELSQDIYSIVKKSKTYLLLGSSDFKEQNFKFKRFNSAFLLSSYGEVLGQYNKIHPVLFWETFPIRYYLPFLKNTESKGRCDKGNDPKLFNMPKGNFSVLICFEGIFSDLSRKFVKNGAQFLVNITNDSWSKSSAEHYQHASMDVFRAIENRVYYIRVGNSGVTEVIDPYGKIVSSLPLYTKGYLIANISKNDEKTFYNRYGDLIASFSVFTVGIMIFFCLLKKGVKKLIKRR</sequence>
<dbReference type="GO" id="GO:0042158">
    <property type="term" value="P:lipoprotein biosynthetic process"/>
    <property type="evidence" value="ECO:0007669"/>
    <property type="project" value="UniProtKB-UniRule"/>
</dbReference>
<dbReference type="Proteomes" id="UP000177905">
    <property type="component" value="Unassembled WGS sequence"/>
</dbReference>
<dbReference type="HAMAP" id="MF_01148">
    <property type="entry name" value="Lnt"/>
    <property type="match status" value="1"/>
</dbReference>
<feature type="transmembrane region" description="Helical" evidence="8">
    <location>
        <begin position="35"/>
        <end position="62"/>
    </location>
</feature>
<accession>A0A1F4S8L7</accession>
<dbReference type="PANTHER" id="PTHR38686:SF1">
    <property type="entry name" value="APOLIPOPROTEIN N-ACYLTRANSFERASE"/>
    <property type="match status" value="1"/>
</dbReference>
<feature type="transmembrane region" description="Helical" evidence="8">
    <location>
        <begin position="176"/>
        <end position="196"/>
    </location>
</feature>
<evidence type="ECO:0000313" key="10">
    <source>
        <dbReference type="EMBL" id="OGC16770.1"/>
    </source>
</evidence>
<evidence type="ECO:0000256" key="4">
    <source>
        <dbReference type="ARBA" id="ARBA00022692"/>
    </source>
</evidence>
<feature type="transmembrane region" description="Helical" evidence="8">
    <location>
        <begin position="74"/>
        <end position="95"/>
    </location>
</feature>
<dbReference type="CDD" id="cd07571">
    <property type="entry name" value="ALP_N-acyl_transferase"/>
    <property type="match status" value="1"/>
</dbReference>
<dbReference type="InterPro" id="IPR036583">
    <property type="entry name" value="23S_rRNA_IVS_sf"/>
</dbReference>
<keyword evidence="2 8" id="KW-1003">Cell membrane</keyword>
<comment type="function">
    <text evidence="8">Catalyzes the phospholipid dependent N-acylation of the N-terminal cysteine of apolipoprotein, the last step in lipoprotein maturation.</text>
</comment>
<name>A0A1F4S8L7_UNCSA</name>
<feature type="transmembrane region" description="Helical" evidence="8">
    <location>
        <begin position="493"/>
        <end position="511"/>
    </location>
</feature>
<feature type="transmembrane region" description="Helical" evidence="8">
    <location>
        <begin position="101"/>
        <end position="122"/>
    </location>
</feature>
<evidence type="ECO:0000256" key="6">
    <source>
        <dbReference type="ARBA" id="ARBA00023136"/>
    </source>
</evidence>
<dbReference type="EC" id="2.3.1.269" evidence="8"/>
<evidence type="ECO:0000256" key="8">
    <source>
        <dbReference type="HAMAP-Rule" id="MF_01148"/>
    </source>
</evidence>
<evidence type="ECO:0000259" key="9">
    <source>
        <dbReference type="PROSITE" id="PS50263"/>
    </source>
</evidence>
<keyword evidence="4 8" id="KW-0812">Transmembrane</keyword>
<evidence type="ECO:0000256" key="1">
    <source>
        <dbReference type="ARBA" id="ARBA00004651"/>
    </source>
</evidence>
<keyword evidence="6 8" id="KW-0472">Membrane</keyword>
<dbReference type="InterPro" id="IPR004563">
    <property type="entry name" value="Apolipo_AcylTrfase"/>
</dbReference>
<dbReference type="PROSITE" id="PS50263">
    <property type="entry name" value="CN_HYDROLASE"/>
    <property type="match status" value="1"/>
</dbReference>
<protein>
    <recommendedName>
        <fullName evidence="8">Apolipoprotein N-acyltransferase</fullName>
        <shortName evidence="8">ALP N-acyltransferase</shortName>
        <ecNumber evidence="8">2.3.1.269</ecNumber>
    </recommendedName>
</protein>
<dbReference type="Pfam" id="PF00795">
    <property type="entry name" value="CN_hydrolase"/>
    <property type="match status" value="1"/>
</dbReference>
<dbReference type="GO" id="GO:0005886">
    <property type="term" value="C:plasma membrane"/>
    <property type="evidence" value="ECO:0007669"/>
    <property type="project" value="UniProtKB-SubCell"/>
</dbReference>
<reference evidence="10 11" key="1">
    <citation type="journal article" date="2016" name="Nat. Commun.">
        <title>Thousands of microbial genomes shed light on interconnected biogeochemical processes in an aquifer system.</title>
        <authorList>
            <person name="Anantharaman K."/>
            <person name="Brown C.T."/>
            <person name="Hug L.A."/>
            <person name="Sharon I."/>
            <person name="Castelle C.J."/>
            <person name="Probst A.J."/>
            <person name="Thomas B.C."/>
            <person name="Singh A."/>
            <person name="Wilkins M.J."/>
            <person name="Karaoz U."/>
            <person name="Brodie E.L."/>
            <person name="Williams K.H."/>
            <person name="Hubbard S.S."/>
            <person name="Banfield J.F."/>
        </authorList>
    </citation>
    <scope>NUCLEOTIDE SEQUENCE [LARGE SCALE GENOMIC DNA]</scope>
</reference>
<dbReference type="AlphaFoldDB" id="A0A1F4S8L7"/>
<feature type="domain" description="CN hydrolase" evidence="9">
    <location>
        <begin position="237"/>
        <end position="480"/>
    </location>
</feature>
<feature type="transmembrane region" description="Helical" evidence="8">
    <location>
        <begin position="134"/>
        <end position="156"/>
    </location>
</feature>
<evidence type="ECO:0000313" key="11">
    <source>
        <dbReference type="Proteomes" id="UP000177905"/>
    </source>
</evidence>
<organism evidence="10 11">
    <name type="scientific">candidate division WOR-1 bacterium RIFOXYB2_FULL_36_35</name>
    <dbReference type="NCBI Taxonomy" id="1802578"/>
    <lineage>
        <taxon>Bacteria</taxon>
        <taxon>Bacillati</taxon>
        <taxon>Saganbacteria</taxon>
    </lineage>
</organism>
<feature type="transmembrane region" description="Helical" evidence="8">
    <location>
        <begin position="208"/>
        <end position="225"/>
    </location>
</feature>
<gene>
    <name evidence="8" type="primary">lnt</name>
    <name evidence="10" type="ORF">A2290_00230</name>
</gene>
<comment type="pathway">
    <text evidence="8">Protein modification; lipoprotein biosynthesis (N-acyl transfer).</text>
</comment>
<dbReference type="Gene3D" id="3.60.110.10">
    <property type="entry name" value="Carbon-nitrogen hydrolase"/>
    <property type="match status" value="1"/>
</dbReference>
<comment type="catalytic activity">
    <reaction evidence="8">
        <text>N-terminal S-1,2-diacyl-sn-glyceryl-L-cysteinyl-[lipoprotein] + a glycerophospholipid = N-acyl-S-1,2-diacyl-sn-glyceryl-L-cysteinyl-[lipoprotein] + a 2-acyl-sn-glycero-3-phospholipid + H(+)</text>
        <dbReference type="Rhea" id="RHEA:48228"/>
        <dbReference type="Rhea" id="RHEA-COMP:14681"/>
        <dbReference type="Rhea" id="RHEA-COMP:14684"/>
        <dbReference type="ChEBI" id="CHEBI:15378"/>
        <dbReference type="ChEBI" id="CHEBI:136912"/>
        <dbReference type="ChEBI" id="CHEBI:140656"/>
        <dbReference type="ChEBI" id="CHEBI:140657"/>
        <dbReference type="ChEBI" id="CHEBI:140660"/>
        <dbReference type="EC" id="2.3.1.269"/>
    </reaction>
</comment>
<evidence type="ECO:0000256" key="5">
    <source>
        <dbReference type="ARBA" id="ARBA00022989"/>
    </source>
</evidence>
<evidence type="ECO:0000256" key="2">
    <source>
        <dbReference type="ARBA" id="ARBA00022475"/>
    </source>
</evidence>
<keyword evidence="10" id="KW-0449">Lipoprotein</keyword>
<keyword evidence="7 8" id="KW-0012">Acyltransferase</keyword>
<keyword evidence="5 8" id="KW-1133">Transmembrane helix</keyword>
<comment type="similarity">
    <text evidence="8">Belongs to the CN hydrolase family. Apolipoprotein N-acyltransferase subfamily.</text>
</comment>
<dbReference type="Gene3D" id="1.20.1440.60">
    <property type="entry name" value="23S rRNA-intervening sequence"/>
    <property type="match status" value="1"/>
</dbReference>
<dbReference type="NCBIfam" id="TIGR00546">
    <property type="entry name" value="lnt"/>
    <property type="match status" value="1"/>
</dbReference>
<keyword evidence="3 8" id="KW-0808">Transferase</keyword>
<dbReference type="InterPro" id="IPR036526">
    <property type="entry name" value="C-N_Hydrolase_sf"/>
</dbReference>
<dbReference type="InterPro" id="IPR045378">
    <property type="entry name" value="LNT_N"/>
</dbReference>
<comment type="caution">
    <text evidence="10">The sequence shown here is derived from an EMBL/GenBank/DDBJ whole genome shotgun (WGS) entry which is preliminary data.</text>
</comment>
<comment type="subcellular location">
    <subcellularLocation>
        <location evidence="1 8">Cell membrane</location>
        <topology evidence="1 8">Multi-pass membrane protein</topology>
    </subcellularLocation>
</comment>
<dbReference type="SUPFAM" id="SSF158446">
    <property type="entry name" value="IVS-encoded protein-like"/>
    <property type="match status" value="1"/>
</dbReference>
<dbReference type="GO" id="GO:0016410">
    <property type="term" value="F:N-acyltransferase activity"/>
    <property type="evidence" value="ECO:0007669"/>
    <property type="project" value="UniProtKB-UniRule"/>
</dbReference>
<dbReference type="UniPathway" id="UPA00666"/>
<dbReference type="Pfam" id="PF20154">
    <property type="entry name" value="LNT_N"/>
    <property type="match status" value="1"/>
</dbReference>
<proteinExistence type="inferred from homology"/>
<dbReference type="PANTHER" id="PTHR38686">
    <property type="entry name" value="APOLIPOPROTEIN N-ACYLTRANSFERASE"/>
    <property type="match status" value="1"/>
</dbReference>
<evidence type="ECO:0000256" key="7">
    <source>
        <dbReference type="ARBA" id="ARBA00023315"/>
    </source>
</evidence>
<dbReference type="SUPFAM" id="SSF56317">
    <property type="entry name" value="Carbon-nitrogen hydrolase"/>
    <property type="match status" value="1"/>
</dbReference>